<accession>A0A3D4V451</accession>
<comment type="subcellular location">
    <subcellularLocation>
        <location evidence="1">Cell membrane</location>
        <topology evidence="1">Multi-pass membrane protein</topology>
    </subcellularLocation>
</comment>
<dbReference type="Proteomes" id="UP000264071">
    <property type="component" value="Unassembled WGS sequence"/>
</dbReference>
<evidence type="ECO:0000256" key="2">
    <source>
        <dbReference type="ARBA" id="ARBA00022475"/>
    </source>
</evidence>
<dbReference type="GO" id="GO:0009103">
    <property type="term" value="P:lipopolysaccharide biosynthetic process"/>
    <property type="evidence" value="ECO:0007669"/>
    <property type="project" value="UniProtKB-ARBA"/>
</dbReference>
<evidence type="ECO:0000256" key="9">
    <source>
        <dbReference type="SAM" id="Phobius"/>
    </source>
</evidence>
<dbReference type="Pfam" id="PF13231">
    <property type="entry name" value="PMT_2"/>
    <property type="match status" value="1"/>
</dbReference>
<evidence type="ECO:0000259" key="10">
    <source>
        <dbReference type="Pfam" id="PF13231"/>
    </source>
</evidence>
<keyword evidence="4" id="KW-0808">Transferase</keyword>
<dbReference type="GO" id="GO:0016763">
    <property type="term" value="F:pentosyltransferase activity"/>
    <property type="evidence" value="ECO:0007669"/>
    <property type="project" value="TreeGrafter"/>
</dbReference>
<feature type="transmembrane region" description="Helical" evidence="9">
    <location>
        <begin position="358"/>
        <end position="375"/>
    </location>
</feature>
<keyword evidence="7 9" id="KW-0472">Membrane</keyword>
<protein>
    <recommendedName>
        <fullName evidence="10">Glycosyltransferase RgtA/B/C/D-like domain-containing protein</fullName>
    </recommendedName>
</protein>
<gene>
    <name evidence="11" type="ORF">DGD08_01660</name>
</gene>
<dbReference type="GO" id="GO:0005886">
    <property type="term" value="C:plasma membrane"/>
    <property type="evidence" value="ECO:0007669"/>
    <property type="project" value="UniProtKB-SubCell"/>
</dbReference>
<feature type="transmembrane region" description="Helical" evidence="9">
    <location>
        <begin position="115"/>
        <end position="135"/>
    </location>
</feature>
<organism evidence="11 12">
    <name type="scientific">Gemmatimonas aurantiaca</name>
    <dbReference type="NCBI Taxonomy" id="173480"/>
    <lineage>
        <taxon>Bacteria</taxon>
        <taxon>Pseudomonadati</taxon>
        <taxon>Gemmatimonadota</taxon>
        <taxon>Gemmatimonadia</taxon>
        <taxon>Gemmatimonadales</taxon>
        <taxon>Gemmatimonadaceae</taxon>
        <taxon>Gemmatimonas</taxon>
    </lineage>
</organism>
<evidence type="ECO:0000256" key="3">
    <source>
        <dbReference type="ARBA" id="ARBA00022676"/>
    </source>
</evidence>
<evidence type="ECO:0000256" key="1">
    <source>
        <dbReference type="ARBA" id="ARBA00004651"/>
    </source>
</evidence>
<keyword evidence="5 9" id="KW-0812">Transmembrane</keyword>
<feature type="transmembrane region" description="Helical" evidence="9">
    <location>
        <begin position="147"/>
        <end position="180"/>
    </location>
</feature>
<evidence type="ECO:0000256" key="5">
    <source>
        <dbReference type="ARBA" id="ARBA00022692"/>
    </source>
</evidence>
<reference evidence="11 12" key="1">
    <citation type="journal article" date="2018" name="Nat. Biotechnol.">
        <title>A standardized bacterial taxonomy based on genome phylogeny substantially revises the tree of life.</title>
        <authorList>
            <person name="Parks D.H."/>
            <person name="Chuvochina M."/>
            <person name="Waite D.W."/>
            <person name="Rinke C."/>
            <person name="Skarshewski A."/>
            <person name="Chaumeil P.A."/>
            <person name="Hugenholtz P."/>
        </authorList>
    </citation>
    <scope>NUCLEOTIDE SEQUENCE [LARGE SCALE GENOMIC DNA]</scope>
    <source>
        <strain evidence="11">UBA8844</strain>
    </source>
</reference>
<evidence type="ECO:0000256" key="7">
    <source>
        <dbReference type="ARBA" id="ARBA00023136"/>
    </source>
</evidence>
<feature type="transmembrane region" description="Helical" evidence="9">
    <location>
        <begin position="90"/>
        <end position="109"/>
    </location>
</feature>
<name>A0A3D4V451_9BACT</name>
<feature type="transmembrane region" description="Helical" evidence="9">
    <location>
        <begin position="334"/>
        <end position="352"/>
    </location>
</feature>
<evidence type="ECO:0000256" key="6">
    <source>
        <dbReference type="ARBA" id="ARBA00022989"/>
    </source>
</evidence>
<evidence type="ECO:0000256" key="8">
    <source>
        <dbReference type="SAM" id="MobiDB-lite"/>
    </source>
</evidence>
<keyword evidence="2" id="KW-1003">Cell membrane</keyword>
<dbReference type="PANTHER" id="PTHR33908">
    <property type="entry name" value="MANNOSYLTRANSFERASE YKCB-RELATED"/>
    <property type="match status" value="1"/>
</dbReference>
<dbReference type="InterPro" id="IPR050297">
    <property type="entry name" value="LipidA_mod_glycosyltrf_83"/>
</dbReference>
<proteinExistence type="predicted"/>
<feature type="transmembrane region" description="Helical" evidence="9">
    <location>
        <begin position="291"/>
        <end position="314"/>
    </location>
</feature>
<evidence type="ECO:0000256" key="4">
    <source>
        <dbReference type="ARBA" id="ARBA00022679"/>
    </source>
</evidence>
<feature type="transmembrane region" description="Helical" evidence="9">
    <location>
        <begin position="48"/>
        <end position="69"/>
    </location>
</feature>
<feature type="transmembrane region" description="Helical" evidence="9">
    <location>
        <begin position="240"/>
        <end position="261"/>
    </location>
</feature>
<dbReference type="PANTHER" id="PTHR33908:SF11">
    <property type="entry name" value="MEMBRANE PROTEIN"/>
    <property type="match status" value="1"/>
</dbReference>
<feature type="domain" description="Glycosyltransferase RgtA/B/C/D-like" evidence="10">
    <location>
        <begin position="88"/>
        <end position="258"/>
    </location>
</feature>
<feature type="transmembrane region" description="Helical" evidence="9">
    <location>
        <begin position="387"/>
        <end position="404"/>
    </location>
</feature>
<dbReference type="AlphaFoldDB" id="A0A3D4V451"/>
<keyword evidence="6 9" id="KW-1133">Transmembrane helix</keyword>
<dbReference type="EMBL" id="DPIY01000001">
    <property type="protein sequence ID" value="HCT55899.1"/>
    <property type="molecule type" value="Genomic_DNA"/>
</dbReference>
<dbReference type="InterPro" id="IPR038731">
    <property type="entry name" value="RgtA/B/C-like"/>
</dbReference>
<evidence type="ECO:0000313" key="12">
    <source>
        <dbReference type="Proteomes" id="UP000264071"/>
    </source>
</evidence>
<feature type="transmembrane region" description="Helical" evidence="9">
    <location>
        <begin position="200"/>
        <end position="228"/>
    </location>
</feature>
<sequence length="559" mass="60166">MPEPERPRTGGQAAPPATFHVMQTPAPMPRSLDDSALPASTARDWLPVAGWVVGALLLRTVLAALVPLLPDETYYWEWSRRLEAGYFDHPPGIALLIALGTALAGPTVAGVRAGPAMAALVTHIAAIACAWYLAGRGPSGLAAARRAAPLVALLPIATLGLVLATPDAVLFAAAMVALLGVERALAAPIRSWHALGWWTLAGVGLGAAFVAKYTAVLLPMGLVIACLVHPALRRRFAEPGPWVASVIALLMFAPVVFWNAMNDWVSFRFQLGHGFNPSARGNPLSRELEMIGGQAGLASPILFVLMVMVVGLALRDGWRLRGSAQPTDVSTRRFALAVIATAPLAFFAISAWRRSVEANWPAMIYPGAMMLLATSERPWALGAWWRRGLVFAAFLLVVVTAQAWRPLLPLAPRKDPIARAHGWTTLAQAVDSARINPFLDGTVDQWVSADRYQDASELAFHLLDQPTVFALNLGGRTNQYDVWPSAYTKIRPGDGLVAVFDADAKGDSLAAVVGTWFAATRQGATVSLQRNGGEITTRRIWLYRIARDVPRERPVAQSR</sequence>
<feature type="region of interest" description="Disordered" evidence="8">
    <location>
        <begin position="1"/>
        <end position="20"/>
    </location>
</feature>
<comment type="caution">
    <text evidence="11">The sequence shown here is derived from an EMBL/GenBank/DDBJ whole genome shotgun (WGS) entry which is preliminary data.</text>
</comment>
<evidence type="ECO:0000313" key="11">
    <source>
        <dbReference type="EMBL" id="HCT55899.1"/>
    </source>
</evidence>
<keyword evidence="3" id="KW-0328">Glycosyltransferase</keyword>